<dbReference type="PANTHER" id="PTHR33067">
    <property type="entry name" value="RNA-DIRECTED DNA POLYMERASE-RELATED"/>
    <property type="match status" value="1"/>
</dbReference>
<organism evidence="1 2">
    <name type="scientific">Quillaja saponaria</name>
    <name type="common">Soap bark tree</name>
    <dbReference type="NCBI Taxonomy" id="32244"/>
    <lineage>
        <taxon>Eukaryota</taxon>
        <taxon>Viridiplantae</taxon>
        <taxon>Streptophyta</taxon>
        <taxon>Embryophyta</taxon>
        <taxon>Tracheophyta</taxon>
        <taxon>Spermatophyta</taxon>
        <taxon>Magnoliopsida</taxon>
        <taxon>eudicotyledons</taxon>
        <taxon>Gunneridae</taxon>
        <taxon>Pentapetalae</taxon>
        <taxon>rosids</taxon>
        <taxon>fabids</taxon>
        <taxon>Fabales</taxon>
        <taxon>Quillajaceae</taxon>
        <taxon>Quillaja</taxon>
    </lineage>
</organism>
<keyword evidence="1" id="KW-0808">Transferase</keyword>
<dbReference type="GO" id="GO:0003887">
    <property type="term" value="F:DNA-directed DNA polymerase activity"/>
    <property type="evidence" value="ECO:0007669"/>
    <property type="project" value="UniProtKB-KW"/>
</dbReference>
<keyword evidence="2" id="KW-1185">Reference proteome</keyword>
<sequence length="248" mass="28024">MQYISKTDSIIQSQATSLRNLENQIGQLANAITSNPRGALPSDTIPNPRGRNLNMEDCKAITLRSGKKVEEPPKQAEIPSKQDEEVIVSSKEEIQSPKENTLTYPPLPFSQCLQKPKLDVKFKKCLEVFKKLHINIYFMEALKQMPTFVKFMKNILSKKRKLEDHEMVALIEDCSAILQKKLSPKLKYPGNFHIPISIGKSFSDKALCDLGPSINLIPFSIFQKLGLKKGKIKPTKVTLQLADQYKLV</sequence>
<protein>
    <submittedName>
        <fullName evidence="1">DNA-directed DNA polymerase</fullName>
    </submittedName>
</protein>
<dbReference type="Proteomes" id="UP001163823">
    <property type="component" value="Chromosome 13"/>
</dbReference>
<keyword evidence="1" id="KW-0548">Nucleotidyltransferase</keyword>
<dbReference type="PANTHER" id="PTHR33067:SF9">
    <property type="entry name" value="RNA-DIRECTED DNA POLYMERASE"/>
    <property type="match status" value="1"/>
</dbReference>
<gene>
    <name evidence="1" type="ORF">O6P43_032209</name>
</gene>
<dbReference type="KEGG" id="qsa:O6P43_032209"/>
<reference evidence="1" key="1">
    <citation type="journal article" date="2023" name="Science">
        <title>Elucidation of the pathway for biosynthesis of saponin adjuvants from the soapbark tree.</title>
        <authorList>
            <person name="Reed J."/>
            <person name="Orme A."/>
            <person name="El-Demerdash A."/>
            <person name="Owen C."/>
            <person name="Martin L.B.B."/>
            <person name="Misra R.C."/>
            <person name="Kikuchi S."/>
            <person name="Rejzek M."/>
            <person name="Martin A.C."/>
            <person name="Harkess A."/>
            <person name="Leebens-Mack J."/>
            <person name="Louveau T."/>
            <person name="Stephenson M.J."/>
            <person name="Osbourn A."/>
        </authorList>
    </citation>
    <scope>NUCLEOTIDE SEQUENCE</scope>
    <source>
        <strain evidence="1">S10</strain>
    </source>
</reference>
<dbReference type="EMBL" id="JARAOO010000013">
    <property type="protein sequence ID" value="KAJ7947399.1"/>
    <property type="molecule type" value="Genomic_DNA"/>
</dbReference>
<evidence type="ECO:0000313" key="1">
    <source>
        <dbReference type="EMBL" id="KAJ7947399.1"/>
    </source>
</evidence>
<proteinExistence type="predicted"/>
<evidence type="ECO:0000313" key="2">
    <source>
        <dbReference type="Proteomes" id="UP001163823"/>
    </source>
</evidence>
<comment type="caution">
    <text evidence="1">The sequence shown here is derived from an EMBL/GenBank/DDBJ whole genome shotgun (WGS) entry which is preliminary data.</text>
</comment>
<dbReference type="AlphaFoldDB" id="A0AAD7PA91"/>
<name>A0AAD7PA91_QUISA</name>
<accession>A0AAD7PA91</accession>
<keyword evidence="1" id="KW-0239">DNA-directed DNA polymerase</keyword>